<keyword evidence="4 5" id="KW-0472">Membrane</keyword>
<dbReference type="PROSITE" id="PS50261">
    <property type="entry name" value="G_PROTEIN_RECEP_F2_4"/>
    <property type="match status" value="1"/>
</dbReference>
<keyword evidence="8" id="KW-1185">Reference proteome</keyword>
<dbReference type="PANTHER" id="PTHR23112">
    <property type="entry name" value="G PROTEIN-COUPLED RECEPTOR 157-RELATED"/>
    <property type="match status" value="1"/>
</dbReference>
<evidence type="ECO:0000256" key="4">
    <source>
        <dbReference type="ARBA" id="ARBA00023136"/>
    </source>
</evidence>
<feature type="transmembrane region" description="Helical" evidence="5">
    <location>
        <begin position="155"/>
        <end position="179"/>
    </location>
</feature>
<feature type="transmembrane region" description="Helical" evidence="5">
    <location>
        <begin position="77"/>
        <end position="104"/>
    </location>
</feature>
<dbReference type="GO" id="GO:0004930">
    <property type="term" value="F:G protein-coupled receptor activity"/>
    <property type="evidence" value="ECO:0007669"/>
    <property type="project" value="TreeGrafter"/>
</dbReference>
<feature type="transmembrane region" description="Helical" evidence="5">
    <location>
        <begin position="239"/>
        <end position="256"/>
    </location>
</feature>
<protein>
    <recommendedName>
        <fullName evidence="6">G-protein coupled receptors family 2 profile 2 domain-containing protein</fullName>
    </recommendedName>
</protein>
<feature type="transmembrane region" description="Helical" evidence="5">
    <location>
        <begin position="12"/>
        <end position="34"/>
    </location>
</feature>
<accession>A0A1R2CNY1</accession>
<dbReference type="Gene3D" id="1.20.1070.10">
    <property type="entry name" value="Rhodopsin 7-helix transmembrane proteins"/>
    <property type="match status" value="1"/>
</dbReference>
<evidence type="ECO:0000259" key="6">
    <source>
        <dbReference type="PROSITE" id="PS50261"/>
    </source>
</evidence>
<keyword evidence="3 5" id="KW-1133">Transmembrane helix</keyword>
<comment type="caution">
    <text evidence="7">The sequence shown here is derived from an EMBL/GenBank/DDBJ whole genome shotgun (WGS) entry which is preliminary data.</text>
</comment>
<dbReference type="EMBL" id="MPUH01000097">
    <property type="protein sequence ID" value="OMJ90703.1"/>
    <property type="molecule type" value="Genomic_DNA"/>
</dbReference>
<dbReference type="GO" id="GO:0007166">
    <property type="term" value="P:cell surface receptor signaling pathway"/>
    <property type="evidence" value="ECO:0007669"/>
    <property type="project" value="InterPro"/>
</dbReference>
<evidence type="ECO:0000313" key="8">
    <source>
        <dbReference type="Proteomes" id="UP000187209"/>
    </source>
</evidence>
<evidence type="ECO:0000256" key="2">
    <source>
        <dbReference type="ARBA" id="ARBA00022692"/>
    </source>
</evidence>
<dbReference type="Proteomes" id="UP000187209">
    <property type="component" value="Unassembled WGS sequence"/>
</dbReference>
<dbReference type="InterPro" id="IPR017981">
    <property type="entry name" value="GPCR_2-like_7TM"/>
</dbReference>
<evidence type="ECO:0000313" key="7">
    <source>
        <dbReference type="EMBL" id="OMJ90703.1"/>
    </source>
</evidence>
<dbReference type="AlphaFoldDB" id="A0A1R2CNY1"/>
<reference evidence="7 8" key="1">
    <citation type="submission" date="2016-11" db="EMBL/GenBank/DDBJ databases">
        <title>The macronuclear genome of Stentor coeruleus: a giant cell with tiny introns.</title>
        <authorList>
            <person name="Slabodnick M."/>
            <person name="Ruby J.G."/>
            <person name="Reiff S.B."/>
            <person name="Swart E.C."/>
            <person name="Gosai S."/>
            <person name="Prabakaran S."/>
            <person name="Witkowska E."/>
            <person name="Larue G.E."/>
            <person name="Fisher S."/>
            <person name="Freeman R.M."/>
            <person name="Gunawardena J."/>
            <person name="Chu W."/>
            <person name="Stover N.A."/>
            <person name="Gregory B.D."/>
            <person name="Nowacki M."/>
            <person name="Derisi J."/>
            <person name="Roy S.W."/>
            <person name="Marshall W.F."/>
            <person name="Sood P."/>
        </authorList>
    </citation>
    <scope>NUCLEOTIDE SEQUENCE [LARGE SCALE GENOMIC DNA]</scope>
    <source>
        <strain evidence="7">WM001</strain>
    </source>
</reference>
<dbReference type="PANTHER" id="PTHR23112:SF0">
    <property type="entry name" value="TRANSMEMBRANE PROTEIN 116"/>
    <property type="match status" value="1"/>
</dbReference>
<dbReference type="GO" id="GO:0005886">
    <property type="term" value="C:plasma membrane"/>
    <property type="evidence" value="ECO:0007669"/>
    <property type="project" value="TreeGrafter"/>
</dbReference>
<comment type="subcellular location">
    <subcellularLocation>
        <location evidence="1">Membrane</location>
        <topology evidence="1">Multi-pass membrane protein</topology>
    </subcellularLocation>
</comment>
<evidence type="ECO:0000256" key="3">
    <source>
        <dbReference type="ARBA" id="ARBA00022989"/>
    </source>
</evidence>
<organism evidence="7 8">
    <name type="scientific">Stentor coeruleus</name>
    <dbReference type="NCBI Taxonomy" id="5963"/>
    <lineage>
        <taxon>Eukaryota</taxon>
        <taxon>Sar</taxon>
        <taxon>Alveolata</taxon>
        <taxon>Ciliophora</taxon>
        <taxon>Postciliodesmatophora</taxon>
        <taxon>Heterotrichea</taxon>
        <taxon>Heterotrichida</taxon>
        <taxon>Stentoridae</taxon>
        <taxon>Stentor</taxon>
    </lineage>
</organism>
<keyword evidence="2 5" id="KW-0812">Transmembrane</keyword>
<feature type="domain" description="G-protein coupled receptors family 2 profile 2" evidence="6">
    <location>
        <begin position="8"/>
        <end position="183"/>
    </location>
</feature>
<feature type="transmembrane region" description="Helical" evidence="5">
    <location>
        <begin position="200"/>
        <end position="219"/>
    </location>
</feature>
<evidence type="ECO:0000256" key="5">
    <source>
        <dbReference type="SAM" id="Phobius"/>
    </source>
</evidence>
<proteinExistence type="predicted"/>
<dbReference type="OrthoDB" id="100006at2759"/>
<dbReference type="GO" id="GO:0007189">
    <property type="term" value="P:adenylate cyclase-activating G protein-coupled receptor signaling pathway"/>
    <property type="evidence" value="ECO:0007669"/>
    <property type="project" value="TreeGrafter"/>
</dbReference>
<feature type="transmembrane region" description="Helical" evidence="5">
    <location>
        <begin position="116"/>
        <end position="135"/>
    </location>
</feature>
<dbReference type="Pfam" id="PF05462">
    <property type="entry name" value="Dicty_CAR"/>
    <property type="match status" value="1"/>
</dbReference>
<dbReference type="SUPFAM" id="SSF81321">
    <property type="entry name" value="Family A G protein-coupled receptor-like"/>
    <property type="match status" value="1"/>
</dbReference>
<evidence type="ECO:0000256" key="1">
    <source>
        <dbReference type="ARBA" id="ARBA00004141"/>
    </source>
</evidence>
<sequence>MGCADEIVLIANYVIIIVSVISLIASIGVIILCFIGDILDDFTLKIIMYMAINDLIRSCALIIPLCFESKNYICMFFGYIVVFTFISNVVWAASIIVTLYIVIIKKHRNYERFMKYWFIAAYPLFAIILSIPYSTNSYGFNGGMCTLKDDYYGNIWRFTLLYFPYWVFIILAVWIFYKLHQMLKESDSGTLDSLVLKRGYIYSLIIFVMVVFLSAVRTIQLFTDTCPIKYMSFSLDSVIGLHGLLNGIALICNQTVRKQLKYKFCRDLSNMYYDPSSISPSFGSEKDIN</sequence>
<name>A0A1R2CNY1_9CILI</name>
<gene>
    <name evidence="7" type="ORF">SteCoe_6877</name>
</gene>